<feature type="compositionally biased region" description="Polar residues" evidence="1">
    <location>
        <begin position="210"/>
        <end position="235"/>
    </location>
</feature>
<dbReference type="EMBL" id="CAJNOO010002571">
    <property type="protein sequence ID" value="CAF1280051.1"/>
    <property type="molecule type" value="Genomic_DNA"/>
</dbReference>
<name>A0A815C7Z9_9BILA</name>
<dbReference type="AlphaFoldDB" id="A0A815C7Z9"/>
<accession>A0A815C7Z9</accession>
<reference evidence="2" key="1">
    <citation type="submission" date="2021-02" db="EMBL/GenBank/DDBJ databases">
        <authorList>
            <person name="Nowell W R."/>
        </authorList>
    </citation>
    <scope>NUCLEOTIDE SEQUENCE</scope>
</reference>
<protein>
    <submittedName>
        <fullName evidence="2">Uncharacterized protein</fullName>
    </submittedName>
</protein>
<feature type="region of interest" description="Disordered" evidence="1">
    <location>
        <begin position="200"/>
        <end position="246"/>
    </location>
</feature>
<proteinExistence type="predicted"/>
<dbReference type="Proteomes" id="UP000663882">
    <property type="component" value="Unassembled WGS sequence"/>
</dbReference>
<dbReference type="OrthoDB" id="10037150at2759"/>
<dbReference type="Proteomes" id="UP000663823">
    <property type="component" value="Unassembled WGS sequence"/>
</dbReference>
<feature type="compositionally biased region" description="Polar residues" evidence="1">
    <location>
        <begin position="278"/>
        <end position="293"/>
    </location>
</feature>
<organism evidence="2 4">
    <name type="scientific">Rotaria sordida</name>
    <dbReference type="NCBI Taxonomy" id="392033"/>
    <lineage>
        <taxon>Eukaryota</taxon>
        <taxon>Metazoa</taxon>
        <taxon>Spiralia</taxon>
        <taxon>Gnathifera</taxon>
        <taxon>Rotifera</taxon>
        <taxon>Eurotatoria</taxon>
        <taxon>Bdelloidea</taxon>
        <taxon>Philodinida</taxon>
        <taxon>Philodinidae</taxon>
        <taxon>Rotaria</taxon>
    </lineage>
</organism>
<dbReference type="EMBL" id="CAJOAX010001864">
    <property type="protein sequence ID" value="CAF3751638.1"/>
    <property type="molecule type" value="Genomic_DNA"/>
</dbReference>
<evidence type="ECO:0000313" key="2">
    <source>
        <dbReference type="EMBL" id="CAF1280051.1"/>
    </source>
</evidence>
<evidence type="ECO:0000256" key="1">
    <source>
        <dbReference type="SAM" id="MobiDB-lite"/>
    </source>
</evidence>
<sequence length="451" mass="52105">MASIPCSPRRSVSNMKDLQNLFQSPLISYVSSSSTTPPLQYFNMRVTERLHRYRSLKRHWYEVATAVQHKSSSPPKVDSPLPFPDITPFIQEQIVESKVNDVKDYITPTTIALKESNDKNSIEINPLHSQIQRDLIELRKLMKTRQKRHIEIIASKTNTYNQQFGETLINPVFDDQENNNTINTRRSSSLNKAKLYDRTKISGSPLRPSTFPQSNSIERTNVTRNNSLNTSPQNLKQQQKTKQKVHSKTFSICRSQIHGTLSSDSIEHRTVSSKKKSNTPPKITSNTDLKQTQPYRLSMPPVLKKKESSFIKQEILLPPIRRSSIIEQTTTRPYNYAASTSSATPSSMKINRNQSLLPILLTSVSCIGIQPQENHYETHEENDDDDDDDDDDGDYYNLLHYKQLINHLPKPIISIRPRYNQDDYGILFEQLDHIRERMPDSHVYDNYTRIY</sequence>
<feature type="region of interest" description="Disordered" evidence="1">
    <location>
        <begin position="261"/>
        <end position="293"/>
    </location>
</feature>
<gene>
    <name evidence="3" type="ORF">OTI717_LOCUS15612</name>
    <name evidence="2" type="ORF">RFH988_LOCUS28652</name>
</gene>
<evidence type="ECO:0000313" key="3">
    <source>
        <dbReference type="EMBL" id="CAF3751638.1"/>
    </source>
</evidence>
<evidence type="ECO:0000313" key="4">
    <source>
        <dbReference type="Proteomes" id="UP000663882"/>
    </source>
</evidence>
<comment type="caution">
    <text evidence="2">The sequence shown here is derived from an EMBL/GenBank/DDBJ whole genome shotgun (WGS) entry which is preliminary data.</text>
</comment>